<comment type="similarity">
    <text evidence="1">Belongs to the FemABX family.</text>
</comment>
<accession>A0A6I3SKW2</accession>
<dbReference type="SUPFAM" id="SSF55729">
    <property type="entry name" value="Acyl-CoA N-acyltransferases (Nat)"/>
    <property type="match status" value="2"/>
</dbReference>
<dbReference type="Gene3D" id="3.40.630.30">
    <property type="match status" value="2"/>
</dbReference>
<keyword evidence="6" id="KW-0961">Cell wall biogenesis/degradation</keyword>
<gene>
    <name evidence="7" type="ORF">GJ688_11235</name>
</gene>
<dbReference type="PROSITE" id="PS51191">
    <property type="entry name" value="FEMABX"/>
    <property type="match status" value="1"/>
</dbReference>
<protein>
    <submittedName>
        <fullName evidence="7">Peptidoglycan bridge formation glycyltransferase FemA/FemB family protein</fullName>
    </submittedName>
</protein>
<dbReference type="EMBL" id="WNKU01000012">
    <property type="protein sequence ID" value="MTV49549.1"/>
    <property type="molecule type" value="Genomic_DNA"/>
</dbReference>
<dbReference type="InterPro" id="IPR003447">
    <property type="entry name" value="FEMABX"/>
</dbReference>
<dbReference type="PANTHER" id="PTHR36174">
    <property type="entry name" value="LIPID II:GLYCINE GLYCYLTRANSFERASE"/>
    <property type="match status" value="1"/>
</dbReference>
<dbReference type="GO" id="GO:0071555">
    <property type="term" value="P:cell wall organization"/>
    <property type="evidence" value="ECO:0007669"/>
    <property type="project" value="UniProtKB-KW"/>
</dbReference>
<evidence type="ECO:0000256" key="3">
    <source>
        <dbReference type="ARBA" id="ARBA00022960"/>
    </source>
</evidence>
<dbReference type="PANTHER" id="PTHR36174:SF1">
    <property type="entry name" value="LIPID II:GLYCINE GLYCYLTRANSFERASE"/>
    <property type="match status" value="1"/>
</dbReference>
<dbReference type="GO" id="GO:0016755">
    <property type="term" value="F:aminoacyltransferase activity"/>
    <property type="evidence" value="ECO:0007669"/>
    <property type="project" value="InterPro"/>
</dbReference>
<keyword evidence="4" id="KW-0573">Peptidoglycan synthesis</keyword>
<keyword evidence="3" id="KW-0133">Cell shape</keyword>
<sequence>MLYLWGTERGRPSVETRELTINDKERFNRFLAEHPKGHVLQSWEWGDIKAKTGWQPHRLMIEDKGTPVAAISILKRRIPGIGKHIFYAPRGPVFDPAQPEIADRLLQAVEDLARRENAVFLKIDPDIHAPSPLWSDYLATRGFRLVDKGEGFEGVQPRHVFRLDISDDLDKVFGRFHQKTRYNIRLAERKGVVIDESCTKADLPVFYEVLKETTERDNFLVRAYSYFEDMYDYLVPAGLAKLFVARYEGEVIAGTLALILGNKAWYLYGASSNRHRNVMPNYLIQWKMICWAKANGCTLYDFRGVPGDVGEDHPLYGLVRFKRGFNGDYVHFIGEYDRVYQPFFYNFWNVAEPLYQNTVRKLLASRKRS</sequence>
<keyword evidence="5" id="KW-0012">Acyltransferase</keyword>
<proteinExistence type="inferred from homology"/>
<dbReference type="Pfam" id="PF02388">
    <property type="entry name" value="FemAB"/>
    <property type="match status" value="2"/>
</dbReference>
<organism evidence="7 8">
    <name type="scientific">Heliobacterium mobile</name>
    <name type="common">Heliobacillus mobilis</name>
    <dbReference type="NCBI Taxonomy" id="28064"/>
    <lineage>
        <taxon>Bacteria</taxon>
        <taxon>Bacillati</taxon>
        <taxon>Bacillota</taxon>
        <taxon>Clostridia</taxon>
        <taxon>Eubacteriales</taxon>
        <taxon>Heliobacteriaceae</taxon>
        <taxon>Heliobacterium</taxon>
    </lineage>
</organism>
<evidence type="ECO:0000256" key="5">
    <source>
        <dbReference type="ARBA" id="ARBA00023315"/>
    </source>
</evidence>
<comment type="caution">
    <text evidence="7">The sequence shown here is derived from an EMBL/GenBank/DDBJ whole genome shotgun (WGS) entry which is preliminary data.</text>
</comment>
<dbReference type="GO" id="GO:0009252">
    <property type="term" value="P:peptidoglycan biosynthetic process"/>
    <property type="evidence" value="ECO:0007669"/>
    <property type="project" value="UniProtKB-KW"/>
</dbReference>
<dbReference type="OrthoDB" id="9785911at2"/>
<evidence type="ECO:0000313" key="8">
    <source>
        <dbReference type="Proteomes" id="UP000430670"/>
    </source>
</evidence>
<name>A0A6I3SKW2_HELMO</name>
<reference evidence="7 8" key="1">
    <citation type="submission" date="2019-11" db="EMBL/GenBank/DDBJ databases">
        <title>Whole-genome sequence of a the green, strictly anaerobic photosynthetic bacterium Heliobacillus mobilis DSM 6151.</title>
        <authorList>
            <person name="Kyndt J.A."/>
            <person name="Meyer T.E."/>
        </authorList>
    </citation>
    <scope>NUCLEOTIDE SEQUENCE [LARGE SCALE GENOMIC DNA]</scope>
    <source>
        <strain evidence="7 8">DSM 6151</strain>
    </source>
</reference>
<keyword evidence="2 7" id="KW-0808">Transferase</keyword>
<dbReference type="AlphaFoldDB" id="A0A6I3SKW2"/>
<dbReference type="InterPro" id="IPR050644">
    <property type="entry name" value="PG_Glycine_Bridge_Synth"/>
</dbReference>
<keyword evidence="8" id="KW-1185">Reference proteome</keyword>
<evidence type="ECO:0000256" key="2">
    <source>
        <dbReference type="ARBA" id="ARBA00022679"/>
    </source>
</evidence>
<evidence type="ECO:0000313" key="7">
    <source>
        <dbReference type="EMBL" id="MTV49549.1"/>
    </source>
</evidence>
<evidence type="ECO:0000256" key="4">
    <source>
        <dbReference type="ARBA" id="ARBA00022984"/>
    </source>
</evidence>
<dbReference type="Proteomes" id="UP000430670">
    <property type="component" value="Unassembled WGS sequence"/>
</dbReference>
<evidence type="ECO:0000256" key="1">
    <source>
        <dbReference type="ARBA" id="ARBA00009943"/>
    </source>
</evidence>
<evidence type="ECO:0000256" key="6">
    <source>
        <dbReference type="ARBA" id="ARBA00023316"/>
    </source>
</evidence>
<dbReference type="GO" id="GO:0008360">
    <property type="term" value="P:regulation of cell shape"/>
    <property type="evidence" value="ECO:0007669"/>
    <property type="project" value="UniProtKB-KW"/>
</dbReference>
<dbReference type="InterPro" id="IPR016181">
    <property type="entry name" value="Acyl_CoA_acyltransferase"/>
</dbReference>